<comment type="caution">
    <text evidence="2">The sequence shown here is derived from an EMBL/GenBank/DDBJ whole genome shotgun (WGS) entry which is preliminary data.</text>
</comment>
<protein>
    <submittedName>
        <fullName evidence="2">ATP-grasp domain-containing protein</fullName>
    </submittedName>
</protein>
<dbReference type="Proteomes" id="UP001595748">
    <property type="component" value="Unassembled WGS sequence"/>
</dbReference>
<gene>
    <name evidence="2" type="ORF">ACFOPQ_20445</name>
</gene>
<accession>A0ABV8ADF4</accession>
<reference evidence="3" key="1">
    <citation type="journal article" date="2019" name="Int. J. Syst. Evol. Microbiol.">
        <title>The Global Catalogue of Microorganisms (GCM) 10K type strain sequencing project: providing services to taxonomists for standard genome sequencing and annotation.</title>
        <authorList>
            <consortium name="The Broad Institute Genomics Platform"/>
            <consortium name="The Broad Institute Genome Sequencing Center for Infectious Disease"/>
            <person name="Wu L."/>
            <person name="Ma J."/>
        </authorList>
    </citation>
    <scope>NUCLEOTIDE SEQUENCE [LARGE SCALE GENOMIC DNA]</scope>
    <source>
        <strain evidence="3">CCTCC AB 2013263</strain>
    </source>
</reference>
<dbReference type="InterPro" id="IPR025643">
    <property type="entry name" value="R2K_3"/>
</dbReference>
<dbReference type="EMBL" id="JBHRZF010000231">
    <property type="protein sequence ID" value="MFC3863135.1"/>
    <property type="molecule type" value="Genomic_DNA"/>
</dbReference>
<organism evidence="2 3">
    <name type="scientific">Deinococcus antarcticus</name>
    <dbReference type="NCBI Taxonomy" id="1298767"/>
    <lineage>
        <taxon>Bacteria</taxon>
        <taxon>Thermotogati</taxon>
        <taxon>Deinococcota</taxon>
        <taxon>Deinococci</taxon>
        <taxon>Deinococcales</taxon>
        <taxon>Deinococcaceae</taxon>
        <taxon>Deinococcus</taxon>
    </lineage>
</organism>
<dbReference type="Pfam" id="PF14243">
    <property type="entry name" value="R2K_3"/>
    <property type="match status" value="1"/>
</dbReference>
<sequence>MFTTPEQYVAAHYLPNWYSLIPDLTPETVCFTELEGIQDKLKKLGWDGFFVKDFVKSLKTSLGSRLEHADAIDVLMAEMEKFRGRIEGGLCVRRLEDFRPETEQRFFVLSGVPHSPIGEAVPELVRLVAEKVHLPFYSVDIIQRTDGVWRVVEIGDGQVSDLIGWDTETFVNVWKAEQRDKI</sequence>
<name>A0ABV8ADF4_9DEIO</name>
<dbReference type="RefSeq" id="WP_380081070.1">
    <property type="nucleotide sequence ID" value="NZ_JBHRZF010000231.1"/>
</dbReference>
<evidence type="ECO:0000313" key="2">
    <source>
        <dbReference type="EMBL" id="MFC3863135.1"/>
    </source>
</evidence>
<evidence type="ECO:0000313" key="3">
    <source>
        <dbReference type="Proteomes" id="UP001595748"/>
    </source>
</evidence>
<evidence type="ECO:0000259" key="1">
    <source>
        <dbReference type="Pfam" id="PF14243"/>
    </source>
</evidence>
<keyword evidence="3" id="KW-1185">Reference proteome</keyword>
<feature type="domain" description="ATP-grasp" evidence="1">
    <location>
        <begin position="43"/>
        <end position="171"/>
    </location>
</feature>
<proteinExistence type="predicted"/>